<dbReference type="Proteomes" id="UP000250123">
    <property type="component" value="Chromosome SHEWBE"/>
</dbReference>
<sequence>MEADSFRRIIPPNKKRTTKSAFHHNCVAGDDKTMKFCVFAAELTPVNEQRKR</sequence>
<accession>A0A330M098</accession>
<evidence type="ECO:0000313" key="2">
    <source>
        <dbReference type="Proteomes" id="UP000250123"/>
    </source>
</evidence>
<protein>
    <submittedName>
        <fullName evidence="1">Uncharacterized protein</fullName>
    </submittedName>
</protein>
<gene>
    <name evidence="1" type="ORF">SHEWBE_1362</name>
</gene>
<proteinExistence type="predicted"/>
<name>A0A330M098_9GAMM</name>
<reference evidence="2" key="1">
    <citation type="submission" date="2018-06" db="EMBL/GenBank/DDBJ databases">
        <authorList>
            <person name="Cea G.-C."/>
            <person name="William W."/>
        </authorList>
    </citation>
    <scope>NUCLEOTIDE SEQUENCE [LARGE SCALE GENOMIC DNA]</scope>
    <source>
        <strain evidence="2">DB21MT-2</strain>
    </source>
</reference>
<dbReference type="KEGG" id="sbk:SHEWBE_1362"/>
<evidence type="ECO:0000313" key="1">
    <source>
        <dbReference type="EMBL" id="SQH75328.1"/>
    </source>
</evidence>
<dbReference type="AlphaFoldDB" id="A0A330M098"/>
<organism evidence="1 2">
    <name type="scientific">Shewanella benthica</name>
    <dbReference type="NCBI Taxonomy" id="43661"/>
    <lineage>
        <taxon>Bacteria</taxon>
        <taxon>Pseudomonadati</taxon>
        <taxon>Pseudomonadota</taxon>
        <taxon>Gammaproteobacteria</taxon>
        <taxon>Alteromonadales</taxon>
        <taxon>Shewanellaceae</taxon>
        <taxon>Shewanella</taxon>
    </lineage>
</organism>
<dbReference type="EMBL" id="LS483452">
    <property type="protein sequence ID" value="SQH75328.1"/>
    <property type="molecule type" value="Genomic_DNA"/>
</dbReference>